<proteinExistence type="predicted"/>
<dbReference type="InterPro" id="IPR007361">
    <property type="entry name" value="DUF427"/>
</dbReference>
<evidence type="ECO:0000256" key="1">
    <source>
        <dbReference type="SAM" id="MobiDB-lite"/>
    </source>
</evidence>
<dbReference type="Pfam" id="PF04248">
    <property type="entry name" value="NTP_transf_9"/>
    <property type="match status" value="1"/>
</dbReference>
<reference evidence="4" key="1">
    <citation type="submission" date="2018-05" db="EMBL/GenBank/DDBJ databases">
        <authorList>
            <person name="Li X."/>
        </authorList>
    </citation>
    <scope>NUCLEOTIDE SEQUENCE [LARGE SCALE GENOMIC DNA]</scope>
    <source>
        <strain evidence="4">LX32</strain>
    </source>
</reference>
<dbReference type="Proteomes" id="UP000249254">
    <property type="component" value="Unassembled WGS sequence"/>
</dbReference>
<dbReference type="Gene3D" id="2.170.150.40">
    <property type="entry name" value="Domain of unknown function (DUF427)"/>
    <property type="match status" value="1"/>
</dbReference>
<name>A0A328AMQ4_9CAUL</name>
<feature type="domain" description="DUF427" evidence="2">
    <location>
        <begin position="20"/>
        <end position="110"/>
    </location>
</feature>
<dbReference type="AlphaFoldDB" id="A0A328AMQ4"/>
<keyword evidence="4" id="KW-1185">Reference proteome</keyword>
<dbReference type="PANTHER" id="PTHR34310">
    <property type="entry name" value="DUF427 DOMAIN PROTEIN (AFU_ORTHOLOGUE AFUA_3G02220)"/>
    <property type="match status" value="1"/>
</dbReference>
<dbReference type="InterPro" id="IPR038694">
    <property type="entry name" value="DUF427_sf"/>
</dbReference>
<dbReference type="EMBL" id="QFYQ01000001">
    <property type="protein sequence ID" value="RAK54178.1"/>
    <property type="molecule type" value="Genomic_DNA"/>
</dbReference>
<evidence type="ECO:0000259" key="2">
    <source>
        <dbReference type="Pfam" id="PF04248"/>
    </source>
</evidence>
<dbReference type="PANTHER" id="PTHR34310:SF9">
    <property type="entry name" value="BLR5716 PROTEIN"/>
    <property type="match status" value="1"/>
</dbReference>
<comment type="caution">
    <text evidence="3">The sequence shown here is derived from an EMBL/GenBank/DDBJ whole genome shotgun (WGS) entry which is preliminary data.</text>
</comment>
<sequence>MLKPGPDHPITLTPASQRWRAYYAGHVIADTDDALILQEANLPPVVYFPREDVGMEYMARTDRSTHCPYKGDAAYYTLNMDGQIAENAVWTYEHPHPGMDAIEGRLAFYTDRVEVYPVDDETLNHKRHPDDVDQVVQHTDAGDGHSQREHWAPTTETPDHPDGGLR</sequence>
<feature type="region of interest" description="Disordered" evidence="1">
    <location>
        <begin position="123"/>
        <end position="166"/>
    </location>
</feature>
<feature type="compositionally biased region" description="Basic and acidic residues" evidence="1">
    <location>
        <begin position="140"/>
        <end position="166"/>
    </location>
</feature>
<organism evidence="3 4">
    <name type="scientific">Phenylobacterium soli</name>
    <dbReference type="NCBI Taxonomy" id="2170551"/>
    <lineage>
        <taxon>Bacteria</taxon>
        <taxon>Pseudomonadati</taxon>
        <taxon>Pseudomonadota</taxon>
        <taxon>Alphaproteobacteria</taxon>
        <taxon>Caulobacterales</taxon>
        <taxon>Caulobacteraceae</taxon>
        <taxon>Phenylobacterium</taxon>
    </lineage>
</organism>
<protein>
    <submittedName>
        <fullName evidence="3">DUF427 domain-containing protein</fullName>
    </submittedName>
</protein>
<dbReference type="RefSeq" id="WP_111527929.1">
    <property type="nucleotide sequence ID" value="NZ_JBHRSG010000002.1"/>
</dbReference>
<gene>
    <name evidence="3" type="ORF">DJ017_06415</name>
</gene>
<evidence type="ECO:0000313" key="4">
    <source>
        <dbReference type="Proteomes" id="UP000249254"/>
    </source>
</evidence>
<evidence type="ECO:0000313" key="3">
    <source>
        <dbReference type="EMBL" id="RAK54178.1"/>
    </source>
</evidence>
<accession>A0A328AMQ4</accession>
<dbReference type="OrthoDB" id="9815163at2"/>